<protein>
    <submittedName>
        <fullName evidence="8">EamA family transporter</fullName>
    </submittedName>
</protein>
<keyword evidence="2" id="KW-1003">Cell membrane</keyword>
<feature type="transmembrane region" description="Helical" evidence="6">
    <location>
        <begin position="74"/>
        <end position="96"/>
    </location>
</feature>
<reference evidence="8 9" key="1">
    <citation type="submission" date="2017-06" db="EMBL/GenBank/DDBJ databases">
        <title>Azoarcus.</title>
        <authorList>
            <person name="Woo J.-H."/>
            <person name="Kim H.-S."/>
        </authorList>
    </citation>
    <scope>NUCLEOTIDE SEQUENCE [LARGE SCALE GENOMIC DNA]</scope>
    <source>
        <strain evidence="8 9">TSPY31</strain>
    </source>
</reference>
<dbReference type="PANTHER" id="PTHR42920">
    <property type="entry name" value="OS03G0707200 PROTEIN-RELATED"/>
    <property type="match status" value="1"/>
</dbReference>
<feature type="domain" description="EamA" evidence="7">
    <location>
        <begin position="164"/>
        <end position="299"/>
    </location>
</feature>
<keyword evidence="4 6" id="KW-1133">Transmembrane helix</keyword>
<keyword evidence="9" id="KW-1185">Reference proteome</keyword>
<evidence type="ECO:0000256" key="2">
    <source>
        <dbReference type="ARBA" id="ARBA00022475"/>
    </source>
</evidence>
<feature type="domain" description="EamA" evidence="7">
    <location>
        <begin position="12"/>
        <end position="146"/>
    </location>
</feature>
<feature type="transmembrane region" description="Helical" evidence="6">
    <location>
        <begin position="258"/>
        <end position="275"/>
    </location>
</feature>
<feature type="transmembrane region" description="Helical" evidence="6">
    <location>
        <begin position="42"/>
        <end position="62"/>
    </location>
</feature>
<evidence type="ECO:0000256" key="3">
    <source>
        <dbReference type="ARBA" id="ARBA00022692"/>
    </source>
</evidence>
<dbReference type="SUPFAM" id="SSF103481">
    <property type="entry name" value="Multidrug resistance efflux transporter EmrE"/>
    <property type="match status" value="1"/>
</dbReference>
<evidence type="ECO:0000313" key="9">
    <source>
        <dbReference type="Proteomes" id="UP000244930"/>
    </source>
</evidence>
<dbReference type="KEGG" id="acom:CEW83_11525"/>
<dbReference type="AlphaFoldDB" id="A0A2U8GQ39"/>
<evidence type="ECO:0000256" key="1">
    <source>
        <dbReference type="ARBA" id="ARBA00004651"/>
    </source>
</evidence>
<feature type="transmembrane region" description="Helical" evidence="6">
    <location>
        <begin position="228"/>
        <end position="246"/>
    </location>
</feature>
<keyword evidence="3 6" id="KW-0812">Transmembrane</keyword>
<dbReference type="InterPro" id="IPR051258">
    <property type="entry name" value="Diverse_Substrate_Transporter"/>
</dbReference>
<comment type="subcellular location">
    <subcellularLocation>
        <location evidence="1">Cell membrane</location>
        <topology evidence="1">Multi-pass membrane protein</topology>
    </subcellularLocation>
</comment>
<organism evidence="8 9">
    <name type="scientific">Parazoarcus communis</name>
    <dbReference type="NCBI Taxonomy" id="41977"/>
    <lineage>
        <taxon>Bacteria</taxon>
        <taxon>Pseudomonadati</taxon>
        <taxon>Pseudomonadota</taxon>
        <taxon>Betaproteobacteria</taxon>
        <taxon>Rhodocyclales</taxon>
        <taxon>Zoogloeaceae</taxon>
        <taxon>Parazoarcus</taxon>
    </lineage>
</organism>
<feature type="transmembrane region" description="Helical" evidence="6">
    <location>
        <begin position="129"/>
        <end position="147"/>
    </location>
</feature>
<evidence type="ECO:0000256" key="6">
    <source>
        <dbReference type="SAM" id="Phobius"/>
    </source>
</evidence>
<sequence length="318" mass="33309">MNPNTSSQSPLMGCLLMLTAALSWGGMFPVAKATLQVVDPYFLTLIRYGVTALIMVAILWAVEGRAALSAEGRGTALFLFGCAGFCGFSLFVFTGLRASTPAHGAILVALMPLLTAVVTAVMSRTMPTWHTGLSIMIAFLGVAMVVTDGRPHALLESNSVGADGLILAGVLSWVIYTLGARRFAGWSPLRYSVLTVSFGVVGIALSTVVAVFAGAARLPAASELTASLPSFVYIIVLASIVAVIGWNEGVRRLGPVNGVLFINFVPITAFVIQAVQGQPVSAWEVGGGGMVILALLLNNFMQRPRRQEAPVPACSQPA</sequence>
<evidence type="ECO:0000256" key="5">
    <source>
        <dbReference type="ARBA" id="ARBA00023136"/>
    </source>
</evidence>
<dbReference type="EMBL" id="CP022187">
    <property type="protein sequence ID" value="AWI75767.1"/>
    <property type="molecule type" value="Genomic_DNA"/>
</dbReference>
<dbReference type="RefSeq" id="WP_108949472.1">
    <property type="nucleotide sequence ID" value="NZ_CP022187.1"/>
</dbReference>
<dbReference type="Pfam" id="PF00892">
    <property type="entry name" value="EamA"/>
    <property type="match status" value="2"/>
</dbReference>
<feature type="transmembrane region" description="Helical" evidence="6">
    <location>
        <begin position="281"/>
        <end position="300"/>
    </location>
</feature>
<evidence type="ECO:0000313" key="8">
    <source>
        <dbReference type="EMBL" id="AWI75767.1"/>
    </source>
</evidence>
<dbReference type="InterPro" id="IPR000620">
    <property type="entry name" value="EamA_dom"/>
</dbReference>
<keyword evidence="5 6" id="KW-0472">Membrane</keyword>
<dbReference type="Proteomes" id="UP000244930">
    <property type="component" value="Chromosome"/>
</dbReference>
<feature type="transmembrane region" description="Helical" evidence="6">
    <location>
        <begin position="102"/>
        <end position="122"/>
    </location>
</feature>
<feature type="transmembrane region" description="Helical" evidence="6">
    <location>
        <begin position="191"/>
        <end position="216"/>
    </location>
</feature>
<name>A0A2U8GQ39_9RHOO</name>
<dbReference type="InterPro" id="IPR037185">
    <property type="entry name" value="EmrE-like"/>
</dbReference>
<evidence type="ECO:0000259" key="7">
    <source>
        <dbReference type="Pfam" id="PF00892"/>
    </source>
</evidence>
<dbReference type="GO" id="GO:0005886">
    <property type="term" value="C:plasma membrane"/>
    <property type="evidence" value="ECO:0007669"/>
    <property type="project" value="UniProtKB-SubCell"/>
</dbReference>
<dbReference type="PANTHER" id="PTHR42920:SF14">
    <property type="entry name" value="TRANSPORTER, DRUG_METABOLITE EXPORTER FAMILY"/>
    <property type="match status" value="1"/>
</dbReference>
<accession>A0A2U8GQ39</accession>
<proteinExistence type="predicted"/>
<gene>
    <name evidence="8" type="ORF">CEW83_11525</name>
</gene>
<feature type="transmembrane region" description="Helical" evidence="6">
    <location>
        <begin position="159"/>
        <end position="179"/>
    </location>
</feature>
<evidence type="ECO:0000256" key="4">
    <source>
        <dbReference type="ARBA" id="ARBA00022989"/>
    </source>
</evidence>